<dbReference type="RefSeq" id="WP_304560626.1">
    <property type="nucleotide sequence ID" value="NZ_JAUQSZ010000004.1"/>
</dbReference>
<gene>
    <name evidence="5" type="ORF">Q5H94_07460</name>
</gene>
<dbReference type="PROSITE" id="PS00166">
    <property type="entry name" value="ENOYL_COA_HYDRATASE"/>
    <property type="match status" value="1"/>
</dbReference>
<protein>
    <submittedName>
        <fullName evidence="5">Enoyl-CoA hydratase-related protein</fullName>
    </submittedName>
</protein>
<reference evidence="5" key="1">
    <citation type="submission" date="2023-07" db="EMBL/GenBank/DDBJ databases">
        <authorList>
            <person name="Kim M.K."/>
        </authorList>
    </citation>
    <scope>NUCLEOTIDE SEQUENCE</scope>
    <source>
        <strain evidence="5">CA1-15</strain>
    </source>
</reference>
<comment type="caution">
    <text evidence="5">The sequence shown here is derived from an EMBL/GenBank/DDBJ whole genome shotgun (WGS) entry which is preliminary data.</text>
</comment>
<keyword evidence="2" id="KW-0443">Lipid metabolism</keyword>
<keyword evidence="3" id="KW-0456">Lyase</keyword>
<dbReference type="InterPro" id="IPR029045">
    <property type="entry name" value="ClpP/crotonase-like_dom_sf"/>
</dbReference>
<keyword evidence="6" id="KW-1185">Reference proteome</keyword>
<comment type="similarity">
    <text evidence="1 4">Belongs to the enoyl-CoA hydratase/isomerase family.</text>
</comment>
<sequence>MTTETPAAVGKEVLFEIVDDHVAIVTLNRPEKRNAVNAELARGVQWIVKQVEADDAIRVAIITSSLESTFCAGADLAEIAAGRGALIAPDGDGFAGFNDAKRDKPWIAAVRGACLAGGFELALACDMIVAADDARFGLPETKRGLFAGGGGTFRLPRAIPRNVALEMLATGDPISAERAYALGLVNRLVPSAGVLGAARDLAGAIASAAPVSVRETLKVARLVSDRSEAELRALGDAASKTTSATEDAREGPRAFLEKRAPVWAGR</sequence>
<accession>A0ABT8ZX92</accession>
<name>A0ABT8ZX92_9SPHN</name>
<evidence type="ECO:0000256" key="2">
    <source>
        <dbReference type="ARBA" id="ARBA00023098"/>
    </source>
</evidence>
<dbReference type="PANTHER" id="PTHR11941">
    <property type="entry name" value="ENOYL-COA HYDRATASE-RELATED"/>
    <property type="match status" value="1"/>
</dbReference>
<evidence type="ECO:0000256" key="3">
    <source>
        <dbReference type="ARBA" id="ARBA00023239"/>
    </source>
</evidence>
<organism evidence="5 6">
    <name type="scientific">Sphingomonas immobilis</name>
    <dbReference type="NCBI Taxonomy" id="3063997"/>
    <lineage>
        <taxon>Bacteria</taxon>
        <taxon>Pseudomonadati</taxon>
        <taxon>Pseudomonadota</taxon>
        <taxon>Alphaproteobacteria</taxon>
        <taxon>Sphingomonadales</taxon>
        <taxon>Sphingomonadaceae</taxon>
        <taxon>Sphingomonas</taxon>
    </lineage>
</organism>
<dbReference type="PANTHER" id="PTHR11941:SF169">
    <property type="entry name" value="(7AS)-7A-METHYL-1,5-DIOXO-2,3,5,6,7,7A-HEXAHYDRO-1H-INDENE-CARBOXYL-COA HYDROLASE"/>
    <property type="match status" value="1"/>
</dbReference>
<evidence type="ECO:0000256" key="1">
    <source>
        <dbReference type="ARBA" id="ARBA00005254"/>
    </source>
</evidence>
<dbReference type="Gene3D" id="1.10.12.10">
    <property type="entry name" value="Lyase 2-enoyl-coa Hydratase, Chain A, domain 2"/>
    <property type="match status" value="1"/>
</dbReference>
<dbReference type="SUPFAM" id="SSF52096">
    <property type="entry name" value="ClpP/crotonase"/>
    <property type="match status" value="1"/>
</dbReference>
<evidence type="ECO:0000256" key="4">
    <source>
        <dbReference type="RuleBase" id="RU003707"/>
    </source>
</evidence>
<dbReference type="InterPro" id="IPR018376">
    <property type="entry name" value="Enoyl-CoA_hyd/isom_CS"/>
</dbReference>
<dbReference type="Gene3D" id="3.90.226.10">
    <property type="entry name" value="2-enoyl-CoA Hydratase, Chain A, domain 1"/>
    <property type="match status" value="1"/>
</dbReference>
<dbReference type="Proteomes" id="UP001176468">
    <property type="component" value="Unassembled WGS sequence"/>
</dbReference>
<dbReference type="InterPro" id="IPR001753">
    <property type="entry name" value="Enoyl-CoA_hydra/iso"/>
</dbReference>
<dbReference type="InterPro" id="IPR014748">
    <property type="entry name" value="Enoyl-CoA_hydra_C"/>
</dbReference>
<proteinExistence type="inferred from homology"/>
<dbReference type="EMBL" id="JAUQSZ010000004">
    <property type="protein sequence ID" value="MDO7842158.1"/>
    <property type="molecule type" value="Genomic_DNA"/>
</dbReference>
<dbReference type="Pfam" id="PF00378">
    <property type="entry name" value="ECH_1"/>
    <property type="match status" value="1"/>
</dbReference>
<dbReference type="CDD" id="cd06558">
    <property type="entry name" value="crotonase-like"/>
    <property type="match status" value="1"/>
</dbReference>
<evidence type="ECO:0000313" key="6">
    <source>
        <dbReference type="Proteomes" id="UP001176468"/>
    </source>
</evidence>
<evidence type="ECO:0000313" key="5">
    <source>
        <dbReference type="EMBL" id="MDO7842158.1"/>
    </source>
</evidence>